<name>A0AA37BRN2_9ARCH</name>
<gene>
    <name evidence="1" type="ORF">GCM10007108_11640</name>
</gene>
<dbReference type="InterPro" id="IPR036390">
    <property type="entry name" value="WH_DNA-bd_sf"/>
</dbReference>
<dbReference type="AlphaFoldDB" id="A0AA37BRN2"/>
<evidence type="ECO:0000313" key="2">
    <source>
        <dbReference type="Proteomes" id="UP000632195"/>
    </source>
</evidence>
<dbReference type="Proteomes" id="UP000632195">
    <property type="component" value="Unassembled WGS sequence"/>
</dbReference>
<dbReference type="SUPFAM" id="SSF46785">
    <property type="entry name" value="Winged helix' DNA-binding domain"/>
    <property type="match status" value="1"/>
</dbReference>
<dbReference type="RefSeq" id="WP_188681083.1">
    <property type="nucleotide sequence ID" value="NZ_BMNY01000001.1"/>
</dbReference>
<keyword evidence="2" id="KW-1185">Reference proteome</keyword>
<evidence type="ECO:0000313" key="1">
    <source>
        <dbReference type="EMBL" id="GGM75370.1"/>
    </source>
</evidence>
<sequence>MVINAVFIPIRILSRFDINYSVRMDEKISSLKHDPERRKQISVVSFVGFQKHLVAGFFEQAHKAFQFDSGTIHLFHSKDEDLSAEQFARYSSVRSALDRVLRQDWSGFEVREVTLRNIWDIRESMGHLDKIKDESCLVNLSAGPSVFAASAILWGLRKGSLLVGHVVERREQSLKDLGEESNISIFSFIDLRPYYSYVYLDHMDKMILKAIASGSQSSNEILRFVHRSLEEHWRISLRLIQMRLNSLEQMGLIRSYRSGKSKNYLVSDNLTKIIDISGFLGT</sequence>
<accession>A0AA37BRN2</accession>
<dbReference type="EMBL" id="BMNY01000001">
    <property type="protein sequence ID" value="GGM75370.1"/>
    <property type="molecule type" value="Genomic_DNA"/>
</dbReference>
<proteinExistence type="predicted"/>
<protein>
    <submittedName>
        <fullName evidence="1">Uncharacterized protein</fullName>
    </submittedName>
</protein>
<organism evidence="1 2">
    <name type="scientific">Thermogymnomonas acidicola</name>
    <dbReference type="NCBI Taxonomy" id="399579"/>
    <lineage>
        <taxon>Archaea</taxon>
        <taxon>Methanobacteriati</taxon>
        <taxon>Thermoplasmatota</taxon>
        <taxon>Thermoplasmata</taxon>
        <taxon>Thermoplasmatales</taxon>
        <taxon>Thermogymnomonas</taxon>
    </lineage>
</organism>
<reference evidence="1" key="2">
    <citation type="submission" date="2022-09" db="EMBL/GenBank/DDBJ databases">
        <authorList>
            <person name="Sun Q."/>
            <person name="Ohkuma M."/>
        </authorList>
    </citation>
    <scope>NUCLEOTIDE SEQUENCE</scope>
    <source>
        <strain evidence="1">JCM 13583</strain>
    </source>
</reference>
<comment type="caution">
    <text evidence="1">The sequence shown here is derived from an EMBL/GenBank/DDBJ whole genome shotgun (WGS) entry which is preliminary data.</text>
</comment>
<reference evidence="1" key="1">
    <citation type="journal article" date="2014" name="Int. J. Syst. Evol. Microbiol.">
        <title>Complete genome sequence of Corynebacterium casei LMG S-19264T (=DSM 44701T), isolated from a smear-ripened cheese.</title>
        <authorList>
            <consortium name="US DOE Joint Genome Institute (JGI-PGF)"/>
            <person name="Walter F."/>
            <person name="Albersmeier A."/>
            <person name="Kalinowski J."/>
            <person name="Ruckert C."/>
        </authorList>
    </citation>
    <scope>NUCLEOTIDE SEQUENCE</scope>
    <source>
        <strain evidence="1">JCM 13583</strain>
    </source>
</reference>